<organism evidence="7 8">
    <name type="scientific">Bariatricus massiliensis</name>
    <dbReference type="NCBI Taxonomy" id="1745713"/>
    <lineage>
        <taxon>Bacteria</taxon>
        <taxon>Bacillati</taxon>
        <taxon>Bacillota</taxon>
        <taxon>Clostridia</taxon>
        <taxon>Lachnospirales</taxon>
        <taxon>Lachnospiraceae</taxon>
        <taxon>Bariatricus</taxon>
    </lineage>
</organism>
<evidence type="ECO:0000313" key="8">
    <source>
        <dbReference type="Proteomes" id="UP001299546"/>
    </source>
</evidence>
<feature type="domain" description="ATP-grasp" evidence="6">
    <location>
        <begin position="113"/>
        <end position="308"/>
    </location>
</feature>
<dbReference type="PANTHER" id="PTHR43055">
    <property type="entry name" value="FORMATE-DEPENDENT PHOSPHORIBOSYLGLYCINAMIDE FORMYLTRANSFERASE"/>
    <property type="match status" value="1"/>
</dbReference>
<sequence>MNDLRGKKLLLLGGVQPMCEVVKEARKLGVIVYVTDYLEDSPAKKIADKSFLVSTTDVDRIVDLCLKEGVNGVFTGYTDSMLPYCRQICDRLGFPFWGNEKNVEKCIDKTKFKLMCEEVGIKVVPWKIANADNYNEVKDQLNFPVVIKPVDNSGSRGVYKCFSKEKYNDLCKKSLAFSKKGEIMIERMMNLNNEFSVYYMLYKGKSYLSQSGDRYVHAVDSNKAPIGQGMSFPSIHLNEWINKMEPLMKNLFKRNEMNDGFVFMQGFYENGDFFMHEAGYRLAGGFAYKYVDWMSGYNQVQQLIRYSLTGEMQLTEIEKSNPFFCKNTFLLTVAMNPGKIDSIEGLEEIENISGVMEVCQLHFVGDDISSVGATSRVFAYILCVIDSKKQLSELIEKIATALVVKNTQNQNMLTELVSPDKIHLFYEDENTNR</sequence>
<dbReference type="Gene3D" id="3.30.470.20">
    <property type="entry name" value="ATP-grasp fold, B domain"/>
    <property type="match status" value="1"/>
</dbReference>
<evidence type="ECO:0000256" key="5">
    <source>
        <dbReference type="PROSITE-ProRule" id="PRU00409"/>
    </source>
</evidence>
<keyword evidence="2 5" id="KW-0547">Nucleotide-binding</keyword>
<comment type="caution">
    <text evidence="7">The sequence shown here is derived from an EMBL/GenBank/DDBJ whole genome shotgun (WGS) entry which is preliminary data.</text>
</comment>
<keyword evidence="8" id="KW-1185">Reference proteome</keyword>
<dbReference type="InterPro" id="IPR013815">
    <property type="entry name" value="ATP_grasp_subdomain_1"/>
</dbReference>
<dbReference type="EMBL" id="JAJCIS010000001">
    <property type="protein sequence ID" value="MCB7386261.1"/>
    <property type="molecule type" value="Genomic_DNA"/>
</dbReference>
<protein>
    <submittedName>
        <fullName evidence="7">ATP-grasp domain-containing protein</fullName>
    </submittedName>
</protein>
<evidence type="ECO:0000256" key="4">
    <source>
        <dbReference type="ARBA" id="ARBA00023316"/>
    </source>
</evidence>
<evidence type="ECO:0000259" key="6">
    <source>
        <dbReference type="PROSITE" id="PS50975"/>
    </source>
</evidence>
<dbReference type="SUPFAM" id="SSF56059">
    <property type="entry name" value="Glutathione synthetase ATP-binding domain-like"/>
    <property type="match status" value="1"/>
</dbReference>
<dbReference type="InterPro" id="IPR016185">
    <property type="entry name" value="PreATP-grasp_dom_sf"/>
</dbReference>
<gene>
    <name evidence="7" type="ORF">LIZ65_03080</name>
</gene>
<dbReference type="Gene3D" id="3.30.1490.20">
    <property type="entry name" value="ATP-grasp fold, A domain"/>
    <property type="match status" value="1"/>
</dbReference>
<evidence type="ECO:0000256" key="1">
    <source>
        <dbReference type="ARBA" id="ARBA00022598"/>
    </source>
</evidence>
<dbReference type="PROSITE" id="PS50975">
    <property type="entry name" value="ATP_GRASP"/>
    <property type="match status" value="1"/>
</dbReference>
<dbReference type="Proteomes" id="UP001299546">
    <property type="component" value="Unassembled WGS sequence"/>
</dbReference>
<proteinExistence type="predicted"/>
<dbReference type="Gene3D" id="3.40.50.20">
    <property type="match status" value="1"/>
</dbReference>
<evidence type="ECO:0000256" key="2">
    <source>
        <dbReference type="ARBA" id="ARBA00022741"/>
    </source>
</evidence>
<accession>A0ABS8DCX3</accession>
<keyword evidence="4" id="KW-0961">Cell wall biogenesis/degradation</keyword>
<dbReference type="InterPro" id="IPR011761">
    <property type="entry name" value="ATP-grasp"/>
</dbReference>
<dbReference type="InterPro" id="IPR011095">
    <property type="entry name" value="Dala_Dala_lig_C"/>
</dbReference>
<keyword evidence="3 5" id="KW-0067">ATP-binding</keyword>
<dbReference type="PANTHER" id="PTHR43055:SF1">
    <property type="entry name" value="FORMATE-DEPENDENT PHOSPHORIBOSYLGLYCINAMIDE FORMYLTRANSFERASE"/>
    <property type="match status" value="1"/>
</dbReference>
<name>A0ABS8DCX3_9FIRM</name>
<keyword evidence="1" id="KW-0436">Ligase</keyword>
<dbReference type="Pfam" id="PF07478">
    <property type="entry name" value="Dala_Dala_lig_C"/>
    <property type="match status" value="1"/>
</dbReference>
<evidence type="ECO:0000313" key="7">
    <source>
        <dbReference type="EMBL" id="MCB7386261.1"/>
    </source>
</evidence>
<dbReference type="SUPFAM" id="SSF52440">
    <property type="entry name" value="PreATP-grasp domain"/>
    <property type="match status" value="1"/>
</dbReference>
<reference evidence="7 8" key="1">
    <citation type="submission" date="2021-10" db="EMBL/GenBank/DDBJ databases">
        <title>Collection of gut derived symbiotic bacterial strains cultured from healthy donors.</title>
        <authorList>
            <person name="Lin H."/>
            <person name="Littmann E."/>
            <person name="Kohout C."/>
            <person name="Pamer E.G."/>
        </authorList>
    </citation>
    <scope>NUCLEOTIDE SEQUENCE [LARGE SCALE GENOMIC DNA]</scope>
    <source>
        <strain evidence="7 8">DFI.1.165</strain>
    </source>
</reference>
<evidence type="ECO:0000256" key="3">
    <source>
        <dbReference type="ARBA" id="ARBA00022840"/>
    </source>
</evidence>
<dbReference type="RefSeq" id="WP_066732551.1">
    <property type="nucleotide sequence ID" value="NZ_JAJCIQ010000001.1"/>
</dbReference>